<evidence type="ECO:0000313" key="3">
    <source>
        <dbReference type="EMBL" id="THF78051.1"/>
    </source>
</evidence>
<dbReference type="Pfam" id="PF00072">
    <property type="entry name" value="Response_reg"/>
    <property type="match status" value="1"/>
</dbReference>
<evidence type="ECO:0000256" key="1">
    <source>
        <dbReference type="PROSITE-ProRule" id="PRU00169"/>
    </source>
</evidence>
<feature type="modified residue" description="4-aspartylphosphate" evidence="1">
    <location>
        <position position="53"/>
    </location>
</feature>
<name>A0A4S4BSM6_9BACL</name>
<gene>
    <name evidence="3" type="ORF">E6C55_15260</name>
</gene>
<accession>A0A4S4BSM6</accession>
<dbReference type="Gene3D" id="3.40.50.2300">
    <property type="match status" value="1"/>
</dbReference>
<dbReference type="InterPro" id="IPR011006">
    <property type="entry name" value="CheY-like_superfamily"/>
</dbReference>
<sequence>MARILIADDAPIMRELLANLLVGGGHEIVAEARNGLEALELYIKHRPDLVTMDISMPVMDGIASIRHIREIEPEAKIIIFSALSQQNMIADAVRAGAWDFVTKPFYENRVLDVVSKALATRNIDAE</sequence>
<keyword evidence="1" id="KW-0597">Phosphoprotein</keyword>
<evidence type="ECO:0000259" key="2">
    <source>
        <dbReference type="PROSITE" id="PS50110"/>
    </source>
</evidence>
<comment type="caution">
    <text evidence="3">The sequence shown here is derived from an EMBL/GenBank/DDBJ whole genome shotgun (WGS) entry which is preliminary data.</text>
</comment>
<dbReference type="SMART" id="SM00448">
    <property type="entry name" value="REC"/>
    <property type="match status" value="1"/>
</dbReference>
<dbReference type="OrthoDB" id="9790669at2"/>
<dbReference type="PANTHER" id="PTHR43228">
    <property type="entry name" value="TWO-COMPONENT RESPONSE REGULATOR"/>
    <property type="match status" value="1"/>
</dbReference>
<dbReference type="EMBL" id="SSOB01000017">
    <property type="protein sequence ID" value="THF78051.1"/>
    <property type="molecule type" value="Genomic_DNA"/>
</dbReference>
<protein>
    <submittedName>
        <fullName evidence="3">Response regulator</fullName>
    </submittedName>
</protein>
<dbReference type="GO" id="GO:0000160">
    <property type="term" value="P:phosphorelay signal transduction system"/>
    <property type="evidence" value="ECO:0007669"/>
    <property type="project" value="InterPro"/>
</dbReference>
<dbReference type="AlphaFoldDB" id="A0A4S4BSM6"/>
<organism evidence="3 4">
    <name type="scientific">Cohnella fermenti</name>
    <dbReference type="NCBI Taxonomy" id="2565925"/>
    <lineage>
        <taxon>Bacteria</taxon>
        <taxon>Bacillati</taxon>
        <taxon>Bacillota</taxon>
        <taxon>Bacilli</taxon>
        <taxon>Bacillales</taxon>
        <taxon>Paenibacillaceae</taxon>
        <taxon>Cohnella</taxon>
    </lineage>
</organism>
<dbReference type="RefSeq" id="WP_136370662.1">
    <property type="nucleotide sequence ID" value="NZ_SSOB01000017.1"/>
</dbReference>
<dbReference type="PANTHER" id="PTHR43228:SF1">
    <property type="entry name" value="TWO-COMPONENT RESPONSE REGULATOR ARR22"/>
    <property type="match status" value="1"/>
</dbReference>
<dbReference type="InterPro" id="IPR052048">
    <property type="entry name" value="ST_Response_Regulator"/>
</dbReference>
<dbReference type="Proteomes" id="UP000310636">
    <property type="component" value="Unassembled WGS sequence"/>
</dbReference>
<dbReference type="SUPFAM" id="SSF52172">
    <property type="entry name" value="CheY-like"/>
    <property type="match status" value="1"/>
</dbReference>
<feature type="domain" description="Response regulatory" evidence="2">
    <location>
        <begin position="3"/>
        <end position="118"/>
    </location>
</feature>
<dbReference type="InterPro" id="IPR001789">
    <property type="entry name" value="Sig_transdc_resp-reg_receiver"/>
</dbReference>
<evidence type="ECO:0000313" key="4">
    <source>
        <dbReference type="Proteomes" id="UP000310636"/>
    </source>
</evidence>
<reference evidence="3 4" key="1">
    <citation type="submission" date="2019-04" db="EMBL/GenBank/DDBJ databases">
        <title>Cohnella sp. nov. isolated from preserved vegetables.</title>
        <authorList>
            <person name="Lin S.-Y."/>
            <person name="Hung M.-H."/>
            <person name="Young C.-C."/>
        </authorList>
    </citation>
    <scope>NUCLEOTIDE SEQUENCE [LARGE SCALE GENOMIC DNA]</scope>
    <source>
        <strain evidence="3 4">CC-MHH1044</strain>
    </source>
</reference>
<keyword evidence="4" id="KW-1185">Reference proteome</keyword>
<dbReference type="PROSITE" id="PS50110">
    <property type="entry name" value="RESPONSE_REGULATORY"/>
    <property type="match status" value="1"/>
</dbReference>
<proteinExistence type="predicted"/>